<organism evidence="2 3">
    <name type="scientific">Glarea lozoyensis (strain ATCC 20868 / MF5171)</name>
    <dbReference type="NCBI Taxonomy" id="1116229"/>
    <lineage>
        <taxon>Eukaryota</taxon>
        <taxon>Fungi</taxon>
        <taxon>Dikarya</taxon>
        <taxon>Ascomycota</taxon>
        <taxon>Pezizomycotina</taxon>
        <taxon>Leotiomycetes</taxon>
        <taxon>Helotiales</taxon>
        <taxon>Helotiaceae</taxon>
        <taxon>Glarea</taxon>
    </lineage>
</organism>
<feature type="region of interest" description="Disordered" evidence="1">
    <location>
        <begin position="1"/>
        <end position="56"/>
    </location>
</feature>
<evidence type="ECO:0000313" key="2">
    <source>
        <dbReference type="EMBL" id="EPE35569.1"/>
    </source>
</evidence>
<gene>
    <name evidence="2" type="ORF">GLAREA_11269</name>
</gene>
<evidence type="ECO:0000313" key="3">
    <source>
        <dbReference type="Proteomes" id="UP000016922"/>
    </source>
</evidence>
<dbReference type="EMBL" id="KE145354">
    <property type="protein sequence ID" value="EPE35569.1"/>
    <property type="molecule type" value="Genomic_DNA"/>
</dbReference>
<feature type="compositionally biased region" description="Low complexity" evidence="1">
    <location>
        <begin position="7"/>
        <end position="27"/>
    </location>
</feature>
<evidence type="ECO:0000256" key="1">
    <source>
        <dbReference type="SAM" id="MobiDB-lite"/>
    </source>
</evidence>
<dbReference type="Proteomes" id="UP000016922">
    <property type="component" value="Unassembled WGS sequence"/>
</dbReference>
<sequence length="140" mass="15484">MSASRRSSPIPSIPSTPITSPPHLSTPIPSPPISSTPNFSPLDQSSPGHSPSNDSYSDDPAYVVRWPYVDILLLIHRNRAFYDTPGLPAIDHATAFASPLERQFYQLILSYPETEIDRQIDAMVRQLLVAETVVSRNTVE</sequence>
<feature type="compositionally biased region" description="Polar residues" evidence="1">
    <location>
        <begin position="42"/>
        <end position="55"/>
    </location>
</feature>
<accession>S3DEM8</accession>
<reference evidence="2 3" key="1">
    <citation type="journal article" date="2013" name="BMC Genomics">
        <title>Genomics-driven discovery of the pneumocandin biosynthetic gene cluster in the fungus Glarea lozoyensis.</title>
        <authorList>
            <person name="Chen L."/>
            <person name="Yue Q."/>
            <person name="Zhang X."/>
            <person name="Xiang M."/>
            <person name="Wang C."/>
            <person name="Li S."/>
            <person name="Che Y."/>
            <person name="Ortiz-Lopez F.J."/>
            <person name="Bills G.F."/>
            <person name="Liu X."/>
            <person name="An Z."/>
        </authorList>
    </citation>
    <scope>NUCLEOTIDE SEQUENCE [LARGE SCALE GENOMIC DNA]</scope>
    <source>
        <strain evidence="3">ATCC 20868 / MF5171</strain>
    </source>
</reference>
<dbReference type="GeneID" id="19470310"/>
<name>S3DEM8_GLAL2</name>
<protein>
    <submittedName>
        <fullName evidence="2">Uncharacterized protein</fullName>
    </submittedName>
</protein>
<proteinExistence type="predicted"/>
<dbReference type="KEGG" id="glz:GLAREA_11269"/>
<dbReference type="RefSeq" id="XP_008077648.1">
    <property type="nucleotide sequence ID" value="XM_008079457.1"/>
</dbReference>
<dbReference type="HOGENOM" id="CLU_1835353_0_0_1"/>
<keyword evidence="3" id="KW-1185">Reference proteome</keyword>
<dbReference type="AlphaFoldDB" id="S3DEM8"/>